<proteinExistence type="predicted"/>
<gene>
    <name evidence="6" type="ORF">BV898_09583</name>
</gene>
<evidence type="ECO:0000256" key="4">
    <source>
        <dbReference type="SAM" id="MobiDB-lite"/>
    </source>
</evidence>
<comment type="caution">
    <text evidence="6">The sequence shown here is derived from an EMBL/GenBank/DDBJ whole genome shotgun (WGS) entry which is preliminary data.</text>
</comment>
<accession>A0A1W0WM50</accession>
<dbReference type="OrthoDB" id="6516673at2759"/>
<keyword evidence="2" id="KW-0227">DNA damage</keyword>
<name>A0A1W0WM50_HYPEX</name>
<dbReference type="Gene3D" id="3.40.50.10190">
    <property type="entry name" value="BRCT domain"/>
    <property type="match status" value="1"/>
</dbReference>
<dbReference type="PROSITE" id="PS50172">
    <property type="entry name" value="BRCT"/>
    <property type="match status" value="1"/>
</dbReference>
<feature type="region of interest" description="Disordered" evidence="4">
    <location>
        <begin position="171"/>
        <end position="190"/>
    </location>
</feature>
<dbReference type="InterPro" id="IPR047249">
    <property type="entry name" value="BRCT_p53bp1-like_rpt1"/>
</dbReference>
<dbReference type="InterPro" id="IPR047252">
    <property type="entry name" value="TP53BP1-like"/>
</dbReference>
<evidence type="ECO:0000313" key="6">
    <source>
        <dbReference type="EMBL" id="OQV16275.1"/>
    </source>
</evidence>
<keyword evidence="7" id="KW-1185">Reference proteome</keyword>
<keyword evidence="3" id="KW-0539">Nucleus</keyword>
<reference evidence="7" key="1">
    <citation type="submission" date="2017-01" db="EMBL/GenBank/DDBJ databases">
        <title>Comparative genomics of anhydrobiosis in the tardigrade Hypsibius dujardini.</title>
        <authorList>
            <person name="Yoshida Y."/>
            <person name="Koutsovoulos G."/>
            <person name="Laetsch D."/>
            <person name="Stevens L."/>
            <person name="Kumar S."/>
            <person name="Horikawa D."/>
            <person name="Ishino K."/>
            <person name="Komine S."/>
            <person name="Tomita M."/>
            <person name="Blaxter M."/>
            <person name="Arakawa K."/>
        </authorList>
    </citation>
    <scope>NUCLEOTIDE SEQUENCE [LARGE SCALE GENOMIC DNA]</scope>
    <source>
        <strain evidence="7">Z151</strain>
    </source>
</reference>
<evidence type="ECO:0000256" key="2">
    <source>
        <dbReference type="ARBA" id="ARBA00022763"/>
    </source>
</evidence>
<dbReference type="Proteomes" id="UP000192578">
    <property type="component" value="Unassembled WGS sequence"/>
</dbReference>
<organism evidence="6 7">
    <name type="scientific">Hypsibius exemplaris</name>
    <name type="common">Freshwater tardigrade</name>
    <dbReference type="NCBI Taxonomy" id="2072580"/>
    <lineage>
        <taxon>Eukaryota</taxon>
        <taxon>Metazoa</taxon>
        <taxon>Ecdysozoa</taxon>
        <taxon>Tardigrada</taxon>
        <taxon>Eutardigrada</taxon>
        <taxon>Parachela</taxon>
        <taxon>Hypsibioidea</taxon>
        <taxon>Hypsibiidae</taxon>
        <taxon>Hypsibius</taxon>
    </lineage>
</organism>
<dbReference type="InterPro" id="IPR001357">
    <property type="entry name" value="BRCT_dom"/>
</dbReference>
<dbReference type="PANTHER" id="PTHR15321:SF3">
    <property type="entry name" value="TP53-BINDING PROTEIN 1"/>
    <property type="match status" value="1"/>
</dbReference>
<protein>
    <recommendedName>
        <fullName evidence="5">BRCT domain-containing protein</fullName>
    </recommendedName>
</protein>
<dbReference type="SUPFAM" id="SSF52113">
    <property type="entry name" value="BRCT domain"/>
    <property type="match status" value="1"/>
</dbReference>
<evidence type="ECO:0000256" key="3">
    <source>
        <dbReference type="ARBA" id="ARBA00023242"/>
    </source>
</evidence>
<dbReference type="AlphaFoldDB" id="A0A1W0WM50"/>
<dbReference type="CDD" id="cd17745">
    <property type="entry name" value="BRCT_p53bp1_rpt1"/>
    <property type="match status" value="1"/>
</dbReference>
<dbReference type="EMBL" id="MTYJ01000076">
    <property type="protein sequence ID" value="OQV16275.1"/>
    <property type="molecule type" value="Genomic_DNA"/>
</dbReference>
<sequence length="443" mass="49493">MAVKTEKKIRLFTGKSVERPQGNRFKIGDTVFGRQRVRTSDVSRAEVRYYEALFHGINRETGKMLLEWKEDGLKVSVDPADVVDPEQLLKPGLVVMMSGFRSAEYVPARLIRFCADGRHGIAPIDFIIKVPHKVQCMMVKEKDFVAFQKETMLRRRSSRVVIKAEVKDEPQSDSFSMIGPSNKKQRNRPDNPFGNILSGFLILISGEQDTKDVKDFQEDRLVQQITKLGGRTVDDYDDLISAELAKRVCVAPTFLRTVRYMQCLAGDIPCVASNWITDMIAAGKYLPYMIYLLPAGIVSHLPDPVPWRPRNLSFLCGWSIGFFGLTHEEEHYWKKITAVLGSSMAVVETGNLAMGALGDKRGVPLKLDLLLMPKYEMGNDLMKTCGRGGVPVGETEWLAETLILGVWQVKYGVPDVNGSIESALVGAASQESGTAELCHFKDL</sequence>
<dbReference type="GO" id="GO:0045944">
    <property type="term" value="P:positive regulation of transcription by RNA polymerase II"/>
    <property type="evidence" value="ECO:0007669"/>
    <property type="project" value="TreeGrafter"/>
</dbReference>
<dbReference type="PANTHER" id="PTHR15321">
    <property type="entry name" value="TUMOR SUPPRESSOR P53-BINDING PROTEIN 1"/>
    <property type="match status" value="1"/>
</dbReference>
<evidence type="ECO:0000256" key="1">
    <source>
        <dbReference type="ARBA" id="ARBA00004123"/>
    </source>
</evidence>
<evidence type="ECO:0000313" key="7">
    <source>
        <dbReference type="Proteomes" id="UP000192578"/>
    </source>
</evidence>
<dbReference type="GO" id="GO:0000077">
    <property type="term" value="P:DNA damage checkpoint signaling"/>
    <property type="evidence" value="ECO:0007669"/>
    <property type="project" value="TreeGrafter"/>
</dbReference>
<evidence type="ECO:0000259" key="5">
    <source>
        <dbReference type="PROSITE" id="PS50172"/>
    </source>
</evidence>
<dbReference type="GO" id="GO:0005634">
    <property type="term" value="C:nucleus"/>
    <property type="evidence" value="ECO:0007669"/>
    <property type="project" value="UniProtKB-SubCell"/>
</dbReference>
<feature type="domain" description="BRCT" evidence="5">
    <location>
        <begin position="192"/>
        <end position="293"/>
    </location>
</feature>
<dbReference type="InterPro" id="IPR036420">
    <property type="entry name" value="BRCT_dom_sf"/>
</dbReference>
<dbReference type="GO" id="GO:0042393">
    <property type="term" value="F:histone binding"/>
    <property type="evidence" value="ECO:0007669"/>
    <property type="project" value="TreeGrafter"/>
</dbReference>
<comment type="subcellular location">
    <subcellularLocation>
        <location evidence="1">Nucleus</location>
    </subcellularLocation>
</comment>